<feature type="chain" id="PRO_5038712874" description="Secreted protein" evidence="2">
    <location>
        <begin position="22"/>
        <end position="153"/>
    </location>
</feature>
<evidence type="ECO:0000313" key="4">
    <source>
        <dbReference type="Proteomes" id="UP000570517"/>
    </source>
</evidence>
<evidence type="ECO:0008006" key="5">
    <source>
        <dbReference type="Google" id="ProtNLM"/>
    </source>
</evidence>
<accession>A0A850PPC4</accession>
<dbReference type="AlphaFoldDB" id="A0A850PPC4"/>
<keyword evidence="4" id="KW-1185">Reference proteome</keyword>
<dbReference type="RefSeq" id="WP_178358843.1">
    <property type="nucleotide sequence ID" value="NZ_JABFYL010000024.1"/>
</dbReference>
<feature type="compositionally biased region" description="Low complexity" evidence="1">
    <location>
        <begin position="114"/>
        <end position="142"/>
    </location>
</feature>
<sequence>MSLVKNTASAVFLGGTLLMTAGLGTAMSQPDEPPPGPDGLVTVLVDGATTQDSVALEAAAAAAAEACAGDPAAILGLAQLADTDGASQEVCANVSIIQNASTPTASLPAESTVEAETPAVPGAEEAPAGDEGAPVPAVPGEGAADEPFNTEGG</sequence>
<proteinExistence type="predicted"/>
<feature type="signal peptide" evidence="2">
    <location>
        <begin position="1"/>
        <end position="21"/>
    </location>
</feature>
<evidence type="ECO:0000313" key="3">
    <source>
        <dbReference type="EMBL" id="NVN50507.1"/>
    </source>
</evidence>
<feature type="region of interest" description="Disordered" evidence="1">
    <location>
        <begin position="102"/>
        <end position="153"/>
    </location>
</feature>
<name>A0A850PPC4_9MYCO</name>
<comment type="caution">
    <text evidence="3">The sequence shown here is derived from an EMBL/GenBank/DDBJ whole genome shotgun (WGS) entry which is preliminary data.</text>
</comment>
<keyword evidence="2" id="KW-0732">Signal</keyword>
<dbReference type="EMBL" id="JABFYL010000024">
    <property type="protein sequence ID" value="NVN50507.1"/>
    <property type="molecule type" value="Genomic_DNA"/>
</dbReference>
<reference evidence="3 4" key="1">
    <citation type="submission" date="2020-05" db="EMBL/GenBank/DDBJ databases">
        <title>Draft genome sequence of Mycobacterium hippocampi DL, isolated from European seabass, Dicentrarchus labrax, reared in fish farms.</title>
        <authorList>
            <person name="Stathopoulou P."/>
            <person name="Asimakis E."/>
            <person name="Tzokas K."/>
            <person name="Batargias C."/>
            <person name="Tsiamis G."/>
        </authorList>
    </citation>
    <scope>NUCLEOTIDE SEQUENCE [LARGE SCALE GENOMIC DNA]</scope>
    <source>
        <strain evidence="3 4">DL</strain>
    </source>
</reference>
<evidence type="ECO:0000256" key="1">
    <source>
        <dbReference type="SAM" id="MobiDB-lite"/>
    </source>
</evidence>
<organism evidence="3 4">
    <name type="scientific">Mycolicibacterium hippocampi</name>
    <dbReference type="NCBI Taxonomy" id="659824"/>
    <lineage>
        <taxon>Bacteria</taxon>
        <taxon>Bacillati</taxon>
        <taxon>Actinomycetota</taxon>
        <taxon>Actinomycetes</taxon>
        <taxon>Mycobacteriales</taxon>
        <taxon>Mycobacteriaceae</taxon>
        <taxon>Mycolicibacterium</taxon>
    </lineage>
</organism>
<protein>
    <recommendedName>
        <fullName evidence="5">Secreted protein</fullName>
    </recommendedName>
</protein>
<dbReference type="Proteomes" id="UP000570517">
    <property type="component" value="Unassembled WGS sequence"/>
</dbReference>
<evidence type="ECO:0000256" key="2">
    <source>
        <dbReference type="SAM" id="SignalP"/>
    </source>
</evidence>
<gene>
    <name evidence="3" type="ORF">HLY00_5446</name>
</gene>